<dbReference type="Proteomes" id="UP001172155">
    <property type="component" value="Unassembled WGS sequence"/>
</dbReference>
<dbReference type="AlphaFoldDB" id="A0AA40KCI5"/>
<dbReference type="Gene3D" id="3.90.228.10">
    <property type="match status" value="1"/>
</dbReference>
<sequence length="217" mass="24270">MPKPKTMDLPMRRLSPRDRDYKLYAKKFKDNWLHPGKTAEVVHIYLASGTDLRSSVRAQKFANTLKTKGGGAFLTRFHGTQRSCQIGDGPNSDIEPCGKADCHLCSILKEGFDLKRAKTTGMFGPGIYSTTCSSKADIYAKNNHIRSNRRIILICRLVGDKPQMLSVAEQNRRAPDPNFNCVEAVVNVNGGRVQYPETVVYDADMIIPVGFIVYKRS</sequence>
<proteinExistence type="predicted"/>
<evidence type="ECO:0000313" key="2">
    <source>
        <dbReference type="EMBL" id="KAK0753752.1"/>
    </source>
</evidence>
<feature type="domain" description="PARP catalytic" evidence="1">
    <location>
        <begin position="104"/>
        <end position="185"/>
    </location>
</feature>
<keyword evidence="3" id="KW-1185">Reference proteome</keyword>
<name>A0AA40KCI5_9PEZI</name>
<gene>
    <name evidence="2" type="ORF">B0T18DRAFT_424249</name>
</gene>
<accession>A0AA40KCI5</accession>
<evidence type="ECO:0000259" key="1">
    <source>
        <dbReference type="Pfam" id="PF00644"/>
    </source>
</evidence>
<dbReference type="Pfam" id="PF00644">
    <property type="entry name" value="PARP"/>
    <property type="match status" value="1"/>
</dbReference>
<dbReference type="InterPro" id="IPR012317">
    <property type="entry name" value="Poly(ADP-ribose)pol_cat_dom"/>
</dbReference>
<dbReference type="EMBL" id="JAUKUD010000001">
    <property type="protein sequence ID" value="KAK0753752.1"/>
    <property type="molecule type" value="Genomic_DNA"/>
</dbReference>
<evidence type="ECO:0000313" key="3">
    <source>
        <dbReference type="Proteomes" id="UP001172155"/>
    </source>
</evidence>
<dbReference type="GO" id="GO:0003950">
    <property type="term" value="F:NAD+ poly-ADP-ribosyltransferase activity"/>
    <property type="evidence" value="ECO:0007669"/>
    <property type="project" value="InterPro"/>
</dbReference>
<comment type="caution">
    <text evidence="2">The sequence shown here is derived from an EMBL/GenBank/DDBJ whole genome shotgun (WGS) entry which is preliminary data.</text>
</comment>
<reference evidence="2" key="1">
    <citation type="submission" date="2023-06" db="EMBL/GenBank/DDBJ databases">
        <title>Genome-scale phylogeny and comparative genomics of the fungal order Sordariales.</title>
        <authorList>
            <consortium name="Lawrence Berkeley National Laboratory"/>
            <person name="Hensen N."/>
            <person name="Bonometti L."/>
            <person name="Westerberg I."/>
            <person name="Brannstrom I.O."/>
            <person name="Guillou S."/>
            <person name="Cros-Aarteil S."/>
            <person name="Calhoun S."/>
            <person name="Haridas S."/>
            <person name="Kuo A."/>
            <person name="Mondo S."/>
            <person name="Pangilinan J."/>
            <person name="Riley R."/>
            <person name="LaButti K."/>
            <person name="Andreopoulos B."/>
            <person name="Lipzen A."/>
            <person name="Chen C."/>
            <person name="Yanf M."/>
            <person name="Daum C."/>
            <person name="Ng V."/>
            <person name="Clum A."/>
            <person name="Steindorff A."/>
            <person name="Ohm R."/>
            <person name="Martin F."/>
            <person name="Silar P."/>
            <person name="Natvig D."/>
            <person name="Lalanne C."/>
            <person name="Gautier V."/>
            <person name="Ament-velasquez S.L."/>
            <person name="Kruys A."/>
            <person name="Hutchinson M.I."/>
            <person name="Powell A.J."/>
            <person name="Barry K."/>
            <person name="Miller A.N."/>
            <person name="Grigoriev I.V."/>
            <person name="Debuchy R."/>
            <person name="Gladieux P."/>
            <person name="Thoren M.H."/>
            <person name="Johannesson H."/>
        </authorList>
    </citation>
    <scope>NUCLEOTIDE SEQUENCE</scope>
    <source>
        <strain evidence="2">SMH3187-1</strain>
    </source>
</reference>
<organism evidence="2 3">
    <name type="scientific">Schizothecium vesticola</name>
    <dbReference type="NCBI Taxonomy" id="314040"/>
    <lineage>
        <taxon>Eukaryota</taxon>
        <taxon>Fungi</taxon>
        <taxon>Dikarya</taxon>
        <taxon>Ascomycota</taxon>
        <taxon>Pezizomycotina</taxon>
        <taxon>Sordariomycetes</taxon>
        <taxon>Sordariomycetidae</taxon>
        <taxon>Sordariales</taxon>
        <taxon>Schizotheciaceae</taxon>
        <taxon>Schizothecium</taxon>
    </lineage>
</organism>
<protein>
    <recommendedName>
        <fullName evidence="1">PARP catalytic domain-containing protein</fullName>
    </recommendedName>
</protein>
<dbReference type="SUPFAM" id="SSF56399">
    <property type="entry name" value="ADP-ribosylation"/>
    <property type="match status" value="1"/>
</dbReference>